<feature type="region of interest" description="Disordered" evidence="2">
    <location>
        <begin position="347"/>
        <end position="380"/>
    </location>
</feature>
<reference evidence="3" key="1">
    <citation type="submission" date="2021-11" db="EMBL/GenBank/DDBJ databases">
        <authorList>
            <consortium name="Genoscope - CEA"/>
            <person name="William W."/>
        </authorList>
    </citation>
    <scope>NUCLEOTIDE SEQUENCE</scope>
</reference>
<dbReference type="EMBL" id="CAKKNE010000002">
    <property type="protein sequence ID" value="CAH0367961.1"/>
    <property type="molecule type" value="Genomic_DNA"/>
</dbReference>
<feature type="compositionally biased region" description="Low complexity" evidence="2">
    <location>
        <begin position="366"/>
        <end position="380"/>
    </location>
</feature>
<evidence type="ECO:0000256" key="1">
    <source>
        <dbReference type="SAM" id="Coils"/>
    </source>
</evidence>
<feature type="compositionally biased region" description="Basic and acidic residues" evidence="2">
    <location>
        <begin position="242"/>
        <end position="252"/>
    </location>
</feature>
<feature type="compositionally biased region" description="Polar residues" evidence="2">
    <location>
        <begin position="258"/>
        <end position="274"/>
    </location>
</feature>
<keyword evidence="4" id="KW-1185">Reference proteome</keyword>
<feature type="compositionally biased region" description="Low complexity" evidence="2">
    <location>
        <begin position="541"/>
        <end position="551"/>
    </location>
</feature>
<feature type="compositionally biased region" description="Pro residues" evidence="2">
    <location>
        <begin position="527"/>
        <end position="540"/>
    </location>
</feature>
<keyword evidence="1" id="KW-0175">Coiled coil</keyword>
<organism evidence="3 4">
    <name type="scientific">Pelagomonas calceolata</name>
    <dbReference type="NCBI Taxonomy" id="35677"/>
    <lineage>
        <taxon>Eukaryota</taxon>
        <taxon>Sar</taxon>
        <taxon>Stramenopiles</taxon>
        <taxon>Ochrophyta</taxon>
        <taxon>Pelagophyceae</taxon>
        <taxon>Pelagomonadales</taxon>
        <taxon>Pelagomonadaceae</taxon>
        <taxon>Pelagomonas</taxon>
    </lineage>
</organism>
<sequence length="657" mass="68911">MRARSSLASSAVTPGTQRYDPMTVLSSEPSQSPLPVQGRSTNLASAFVGARIIACSSEAAGCEAENLLYESRDLVWRARRGAKAARVALRLSAAGAPRLGFGADFVRSVGWRCAPGHAPVQATVEASSDGDAYRVLATLRTPDASAGEFHLWDLPSALDLTKERHVRFTLEGDAQLSSLLCCSDNARTAVQALAQNATPPRSDNEEDEDAAAARRALDETADELARKIDALRESEKRSRELFAALDRRDGRADSSSSTDQDVTRPSSYATSTVASPPRLPVVGGPSPGTARLEAALAGARAARTRAERDCDAAERRRRAEPTFPRAFWDDAQSALVLPDAAGPPPLSALALPDGARDAAGPPPAAPRRSAVDAAGGGPAVRSAARDAAPAAFDGAAVEAGLRALADRIDAFAESRERAVPEQNSAAIEALAARVDALARDFEARPRAAGAVDAVASERPPMAPDTGCEPPAPRPAPQLSPAAGAEPPRPTAREASPPRATAVAAWSPRSTVPGLGGARARAGGADAPPRPLPPPEMPPRAAPVAAPVAASPPRSPPRRAEHAPSPRRAEVATSPLRRAEPPAAEPPSAPQRRGPSVAAVTEALARDSVDDRDAETHLTRCILRAALRRKLRRRDRKAAELKMNEFMRATRRVARGRC</sequence>
<protein>
    <submittedName>
        <fullName evidence="3">Uncharacterized protein</fullName>
    </submittedName>
</protein>
<evidence type="ECO:0000313" key="4">
    <source>
        <dbReference type="Proteomes" id="UP000789595"/>
    </source>
</evidence>
<dbReference type="AlphaFoldDB" id="A0A8J2WZE9"/>
<proteinExistence type="predicted"/>
<evidence type="ECO:0000313" key="3">
    <source>
        <dbReference type="EMBL" id="CAH0367961.1"/>
    </source>
</evidence>
<feature type="compositionally biased region" description="Polar residues" evidence="2">
    <location>
        <begin position="24"/>
        <end position="37"/>
    </location>
</feature>
<comment type="caution">
    <text evidence="3">The sequence shown here is derived from an EMBL/GenBank/DDBJ whole genome shotgun (WGS) entry which is preliminary data.</text>
</comment>
<feature type="compositionally biased region" description="Low complexity" evidence="2">
    <location>
        <begin position="347"/>
        <end position="359"/>
    </location>
</feature>
<feature type="compositionally biased region" description="Low complexity" evidence="2">
    <location>
        <begin position="517"/>
        <end position="526"/>
    </location>
</feature>
<feature type="compositionally biased region" description="Polar residues" evidence="2">
    <location>
        <begin position="1"/>
        <end position="16"/>
    </location>
</feature>
<gene>
    <name evidence="3" type="ORF">PECAL_2P10070</name>
</gene>
<name>A0A8J2WZE9_9STRA</name>
<feature type="region of interest" description="Disordered" evidence="2">
    <location>
        <begin position="1"/>
        <end position="37"/>
    </location>
</feature>
<feature type="coiled-coil region" evidence="1">
    <location>
        <begin position="214"/>
        <end position="241"/>
    </location>
</feature>
<feature type="region of interest" description="Disordered" evidence="2">
    <location>
        <begin position="449"/>
        <end position="597"/>
    </location>
</feature>
<dbReference type="Proteomes" id="UP000789595">
    <property type="component" value="Unassembled WGS sequence"/>
</dbReference>
<evidence type="ECO:0000256" key="2">
    <source>
        <dbReference type="SAM" id="MobiDB-lite"/>
    </source>
</evidence>
<accession>A0A8J2WZE9</accession>
<feature type="compositionally biased region" description="Basic and acidic residues" evidence="2">
    <location>
        <begin position="557"/>
        <end position="569"/>
    </location>
</feature>
<feature type="region of interest" description="Disordered" evidence="2">
    <location>
        <begin position="242"/>
        <end position="288"/>
    </location>
</feature>